<name>A0A0M8ZZB4_9HYME</name>
<dbReference type="EMBL" id="KQ435813">
    <property type="protein sequence ID" value="KOX72683.1"/>
    <property type="molecule type" value="Genomic_DNA"/>
</dbReference>
<evidence type="ECO:0000313" key="2">
    <source>
        <dbReference type="Proteomes" id="UP000053105"/>
    </source>
</evidence>
<keyword evidence="2" id="KW-1185">Reference proteome</keyword>
<protein>
    <submittedName>
        <fullName evidence="1">Uncharacterized protein</fullName>
    </submittedName>
</protein>
<gene>
    <name evidence="1" type="ORF">WN51_01248</name>
</gene>
<reference evidence="1 2" key="1">
    <citation type="submission" date="2015-07" db="EMBL/GenBank/DDBJ databases">
        <title>The genome of Melipona quadrifasciata.</title>
        <authorList>
            <person name="Pan H."/>
            <person name="Kapheim K."/>
        </authorList>
    </citation>
    <scope>NUCLEOTIDE SEQUENCE [LARGE SCALE GENOMIC DNA]</scope>
    <source>
        <strain evidence="1">0111107301</strain>
        <tissue evidence="1">Whole body</tissue>
    </source>
</reference>
<evidence type="ECO:0000313" key="1">
    <source>
        <dbReference type="EMBL" id="KOX72683.1"/>
    </source>
</evidence>
<dbReference type="Proteomes" id="UP000053105">
    <property type="component" value="Unassembled WGS sequence"/>
</dbReference>
<accession>A0A0M8ZZB4</accession>
<proteinExistence type="predicted"/>
<dbReference type="AlphaFoldDB" id="A0A0M8ZZB4"/>
<sequence length="289" mass="33149">MLKNYRDAEERGIEACPNVDDKFAFHYVGGTRGITSIGIILFKPTPALADATATLIGNEYQCYQNFPFAAHLATPTELDACHVKLSPADNHLLTLKRFPKDEIRHNVSQSAISILNDSFRNEDVLKILHDNCSTPFLQSGFKILDKRDNCECRYNYDDSEYLYARERKSKKRKGMVMNGDRGGQTIEENTIIKNIVPDDFVTNTFYHIFANRVFVKYFEKRHTIGSLVDRHETVFACPLEIMRPPDTWSGEWLTPRSIIQPALAPLWMCLGEEGKGCWYKLLDTEIEQL</sequence>
<organism evidence="1 2">
    <name type="scientific">Melipona quadrifasciata</name>
    <dbReference type="NCBI Taxonomy" id="166423"/>
    <lineage>
        <taxon>Eukaryota</taxon>
        <taxon>Metazoa</taxon>
        <taxon>Ecdysozoa</taxon>
        <taxon>Arthropoda</taxon>
        <taxon>Hexapoda</taxon>
        <taxon>Insecta</taxon>
        <taxon>Pterygota</taxon>
        <taxon>Neoptera</taxon>
        <taxon>Endopterygota</taxon>
        <taxon>Hymenoptera</taxon>
        <taxon>Apocrita</taxon>
        <taxon>Aculeata</taxon>
        <taxon>Apoidea</taxon>
        <taxon>Anthophila</taxon>
        <taxon>Apidae</taxon>
        <taxon>Melipona</taxon>
    </lineage>
</organism>